<accession>A0A3D9FEQ2</accession>
<dbReference type="AlphaFoldDB" id="A0A3D9FEQ2"/>
<reference evidence="9 10" key="1">
    <citation type="submission" date="2018-07" db="EMBL/GenBank/DDBJ databases">
        <title>Genomic Encyclopedia of Type Strains, Phase IV (KMG-IV): sequencing the most valuable type-strain genomes for metagenomic binning, comparative biology and taxonomic classification.</title>
        <authorList>
            <person name="Goeker M."/>
        </authorList>
    </citation>
    <scope>NUCLEOTIDE SEQUENCE [LARGE SCALE GENOMIC DNA]</scope>
    <source>
        <strain evidence="9 10">DSM 26725</strain>
    </source>
</reference>
<dbReference type="PANTHER" id="PTHR34582:SF6">
    <property type="entry name" value="UPF0702 TRANSMEMBRANE PROTEIN YCAP"/>
    <property type="match status" value="1"/>
</dbReference>
<evidence type="ECO:0000256" key="2">
    <source>
        <dbReference type="ARBA" id="ARBA00006448"/>
    </source>
</evidence>
<protein>
    <submittedName>
        <fullName evidence="9">Uncharacterized protein DUF421</fullName>
    </submittedName>
</protein>
<dbReference type="EMBL" id="QRDP01000004">
    <property type="protein sequence ID" value="RED16057.1"/>
    <property type="molecule type" value="Genomic_DNA"/>
</dbReference>
<evidence type="ECO:0000256" key="7">
    <source>
        <dbReference type="SAM" id="Phobius"/>
    </source>
</evidence>
<feature type="domain" description="YetF C-terminal" evidence="8">
    <location>
        <begin position="91"/>
        <end position="157"/>
    </location>
</feature>
<dbReference type="GO" id="GO:0005886">
    <property type="term" value="C:plasma membrane"/>
    <property type="evidence" value="ECO:0007669"/>
    <property type="project" value="UniProtKB-SubCell"/>
</dbReference>
<dbReference type="InterPro" id="IPR007353">
    <property type="entry name" value="DUF421"/>
</dbReference>
<comment type="similarity">
    <text evidence="2">Belongs to the UPF0702 family.</text>
</comment>
<evidence type="ECO:0000256" key="1">
    <source>
        <dbReference type="ARBA" id="ARBA00004651"/>
    </source>
</evidence>
<name>A0A3D9FEQ2_9SPHN</name>
<keyword evidence="6 7" id="KW-0472">Membrane</keyword>
<dbReference type="Gene3D" id="3.30.240.20">
    <property type="entry name" value="bsu07140 like domains"/>
    <property type="match status" value="1"/>
</dbReference>
<evidence type="ECO:0000256" key="3">
    <source>
        <dbReference type="ARBA" id="ARBA00022475"/>
    </source>
</evidence>
<keyword evidence="3" id="KW-1003">Cell membrane</keyword>
<comment type="caution">
    <text evidence="9">The sequence shown here is derived from an EMBL/GenBank/DDBJ whole genome shotgun (WGS) entry which is preliminary data.</text>
</comment>
<evidence type="ECO:0000259" key="8">
    <source>
        <dbReference type="Pfam" id="PF04239"/>
    </source>
</evidence>
<organism evidence="9 10">
    <name type="scientific">Parasphingopyxis lamellibrachiae</name>
    <dbReference type="NCBI Taxonomy" id="680125"/>
    <lineage>
        <taxon>Bacteria</taxon>
        <taxon>Pseudomonadati</taxon>
        <taxon>Pseudomonadota</taxon>
        <taxon>Alphaproteobacteria</taxon>
        <taxon>Sphingomonadales</taxon>
        <taxon>Sphingomonadaceae</taxon>
        <taxon>Parasphingopyxis</taxon>
    </lineage>
</organism>
<dbReference type="OrthoDB" id="9793799at2"/>
<dbReference type="Proteomes" id="UP000256310">
    <property type="component" value="Unassembled WGS sequence"/>
</dbReference>
<evidence type="ECO:0000256" key="5">
    <source>
        <dbReference type="ARBA" id="ARBA00022989"/>
    </source>
</evidence>
<proteinExistence type="inferred from homology"/>
<sequence length="175" mass="19328">MIFDNAATLDLLTRALILGPIAVLWIVLIVQLVGLRSFSKMTAFDFIVTIATGSLLANAASTDQWPVFLQNLLAMGALLAFQALLAWFRRKNRAMRDLLSNDPVILFRNGRFEREAMARVRVDETDIWAKMREANVLQLSKVQAVVLETTGDISVLHGDGLEDRILTGVSDPSSG</sequence>
<gene>
    <name evidence="9" type="ORF">DFR46_1068</name>
</gene>
<dbReference type="PANTHER" id="PTHR34582">
    <property type="entry name" value="UPF0702 TRANSMEMBRANE PROTEIN YCAP"/>
    <property type="match status" value="1"/>
</dbReference>
<keyword evidence="4 7" id="KW-0812">Transmembrane</keyword>
<evidence type="ECO:0000313" key="9">
    <source>
        <dbReference type="EMBL" id="RED16057.1"/>
    </source>
</evidence>
<feature type="transmembrane region" description="Helical" evidence="7">
    <location>
        <begin position="67"/>
        <end position="88"/>
    </location>
</feature>
<dbReference type="RefSeq" id="WP_116235504.1">
    <property type="nucleotide sequence ID" value="NZ_QRDP01000004.1"/>
</dbReference>
<evidence type="ECO:0000256" key="6">
    <source>
        <dbReference type="ARBA" id="ARBA00023136"/>
    </source>
</evidence>
<keyword evidence="10" id="KW-1185">Reference proteome</keyword>
<comment type="subcellular location">
    <subcellularLocation>
        <location evidence="1">Cell membrane</location>
        <topology evidence="1">Multi-pass membrane protein</topology>
    </subcellularLocation>
</comment>
<keyword evidence="5 7" id="KW-1133">Transmembrane helix</keyword>
<dbReference type="InterPro" id="IPR023090">
    <property type="entry name" value="UPF0702_alpha/beta_dom_sf"/>
</dbReference>
<evidence type="ECO:0000313" key="10">
    <source>
        <dbReference type="Proteomes" id="UP000256310"/>
    </source>
</evidence>
<feature type="transmembrane region" description="Helical" evidence="7">
    <location>
        <begin position="12"/>
        <end position="35"/>
    </location>
</feature>
<dbReference type="Pfam" id="PF04239">
    <property type="entry name" value="DUF421"/>
    <property type="match status" value="1"/>
</dbReference>
<evidence type="ECO:0000256" key="4">
    <source>
        <dbReference type="ARBA" id="ARBA00022692"/>
    </source>
</evidence>